<dbReference type="Gene3D" id="1.10.510.10">
    <property type="entry name" value="Transferase(Phosphotransferase) domain 1"/>
    <property type="match status" value="2"/>
</dbReference>
<feature type="region of interest" description="Disordered" evidence="9">
    <location>
        <begin position="1"/>
        <end position="25"/>
    </location>
</feature>
<dbReference type="InterPro" id="IPR003527">
    <property type="entry name" value="MAP_kinase_CS"/>
</dbReference>
<evidence type="ECO:0000256" key="2">
    <source>
        <dbReference type="ARBA" id="ARBA00022679"/>
    </source>
</evidence>
<dbReference type="InterPro" id="IPR000719">
    <property type="entry name" value="Prot_kinase_dom"/>
</dbReference>
<keyword evidence="8" id="KW-0460">Magnesium</keyword>
<keyword evidence="3 7" id="KW-0547">Nucleotide-binding</keyword>
<dbReference type="FunFam" id="1.10.510.10:FF:000040">
    <property type="entry name" value="Mitogen-activated protein kinase"/>
    <property type="match status" value="2"/>
</dbReference>
<dbReference type="CDD" id="cd07849">
    <property type="entry name" value="STKc_ERK1_2_like"/>
    <property type="match status" value="2"/>
</dbReference>
<keyword evidence="5 7" id="KW-0067">ATP-binding</keyword>
<protein>
    <recommendedName>
        <fullName evidence="8">Mitogen-activated protein kinase</fullName>
        <ecNumber evidence="8">2.7.11.24</ecNumber>
    </recommendedName>
</protein>
<evidence type="ECO:0000256" key="4">
    <source>
        <dbReference type="ARBA" id="ARBA00022777"/>
    </source>
</evidence>
<proteinExistence type="inferred from homology"/>
<comment type="caution">
    <text evidence="11">The sequence shown here is derived from an EMBL/GenBank/DDBJ whole genome shotgun (WGS) entry which is preliminary data.</text>
</comment>
<feature type="region of interest" description="Disordered" evidence="9">
    <location>
        <begin position="402"/>
        <end position="440"/>
    </location>
</feature>
<evidence type="ECO:0000256" key="6">
    <source>
        <dbReference type="ARBA" id="ARBA00055111"/>
    </source>
</evidence>
<evidence type="ECO:0000313" key="11">
    <source>
        <dbReference type="EMBL" id="POW08368.1"/>
    </source>
</evidence>
<feature type="binding site" evidence="7">
    <location>
        <position position="482"/>
    </location>
    <ligand>
        <name>ATP</name>
        <dbReference type="ChEBI" id="CHEBI:30616"/>
    </ligand>
</feature>
<evidence type="ECO:0000256" key="9">
    <source>
        <dbReference type="SAM" id="MobiDB-lite"/>
    </source>
</evidence>
<keyword evidence="4 8" id="KW-0418">Kinase</keyword>
<dbReference type="SUPFAM" id="SSF56112">
    <property type="entry name" value="Protein kinase-like (PK-like)"/>
    <property type="match status" value="2"/>
</dbReference>
<feature type="binding site" evidence="7">
    <location>
        <position position="93"/>
    </location>
    <ligand>
        <name>ATP</name>
        <dbReference type="ChEBI" id="CHEBI:30616"/>
    </ligand>
</feature>
<keyword evidence="12" id="KW-1185">Reference proteome</keyword>
<name>A0A2S4VFT6_9BASI</name>
<dbReference type="VEuPathDB" id="FungiDB:PSTT_07634"/>
<dbReference type="PROSITE" id="PS00107">
    <property type="entry name" value="PROTEIN_KINASE_ATP"/>
    <property type="match status" value="2"/>
</dbReference>
<organism evidence="11 12">
    <name type="scientific">Puccinia striiformis</name>
    <dbReference type="NCBI Taxonomy" id="27350"/>
    <lineage>
        <taxon>Eukaryota</taxon>
        <taxon>Fungi</taxon>
        <taxon>Dikarya</taxon>
        <taxon>Basidiomycota</taxon>
        <taxon>Pucciniomycotina</taxon>
        <taxon>Pucciniomycetes</taxon>
        <taxon>Pucciniales</taxon>
        <taxon>Pucciniaceae</taxon>
        <taxon>Puccinia</taxon>
    </lineage>
</organism>
<feature type="domain" description="Protein kinase" evidence="10">
    <location>
        <begin position="452"/>
        <end position="744"/>
    </location>
</feature>
<evidence type="ECO:0000256" key="3">
    <source>
        <dbReference type="ARBA" id="ARBA00022741"/>
    </source>
</evidence>
<accession>A0A2S4VFT6</accession>
<dbReference type="InterPro" id="IPR008271">
    <property type="entry name" value="Ser/Thr_kinase_AS"/>
</dbReference>
<dbReference type="EMBL" id="PKSL01000065">
    <property type="protein sequence ID" value="POW08368.1"/>
    <property type="molecule type" value="Genomic_DNA"/>
</dbReference>
<evidence type="ECO:0000256" key="7">
    <source>
        <dbReference type="PROSITE-ProRule" id="PRU10141"/>
    </source>
</evidence>
<sequence>HTMASAAVALPSPAGHNTHVPGSTSVIASTNNVANAPANKSKSSSSRTVGEPRKVRFNVGSKYHVMDVIGEGAYGVVCSAIHRPTGQKVAIKKIVPFDHSMFCLRTLRELKLLKYFQEHNVSENIITIVDIIRPPSIEAFKEVYLIQELMETDMHRVIRTQVLSDDHCQYFIYQTLRALKALHSADVIHRDLKPSNLLLNANCDLKVCDFGLARSIRTAEQETGFMTEYVATRWYRAPEIMLTFKQYTKAIDVWSVGCILGEMLSGRPLFPGRDYHHQLTLILDVLGTPSLDEFHAINSRRSRDYIRALPIRKKRAFASIYPKASVLAIDFLNKTLTFDPKKRLTVEQALQHPYLEAYHDPEDEPTAPPLDEDFFAFDRQKDEISKEELKQLLFDEIATFNSAGTNPNGPPSTSDIASTSNLTHAPAVKPKPTSSRNAGEPRRVRFNVGTKYHVMDVIGEGAYGIVCSAIHRPTGQKVAIKKIVPFDHSMFCLRTLRELKLLKYFQEHNVSENIITIVDIIRPPSIEAFKEVYLIQELMETDMHRVIRTQVLSDDHCQYFIYQTLRALKALHSADVIHRDLKPSNLLLNANCDLKVCDFGLARSIRTAEEETGFMTEYVATRWYRAPEIMLTFKQYTKAIDVWSVGCILGEMLSGRPLFPGRDYHHQLTLILDVLGTPSLDEFYAINSRRSQDYIRSLPLRKKRAFASIYPNASALAVDFLNKTLTFDPKKRLTVEQALQHPYLEAYHDPEDEPTAPPLDEDFFAFDRQKDEITKEELKQLLFDEVNSFHTTT</sequence>
<evidence type="ECO:0000256" key="8">
    <source>
        <dbReference type="RuleBase" id="RU361165"/>
    </source>
</evidence>
<dbReference type="InterPro" id="IPR017441">
    <property type="entry name" value="Protein_kinase_ATP_BS"/>
</dbReference>
<dbReference type="Gene3D" id="3.30.200.20">
    <property type="entry name" value="Phosphorylase Kinase, domain 1"/>
    <property type="match status" value="2"/>
</dbReference>
<dbReference type="PROSITE" id="PS01351">
    <property type="entry name" value="MAPK"/>
    <property type="match status" value="2"/>
</dbReference>
<dbReference type="EC" id="2.7.11.24" evidence="8"/>
<comment type="activity regulation">
    <text evidence="8">Activated by threonine and tyrosine phosphorylation.</text>
</comment>
<keyword evidence="2 8" id="KW-0808">Transferase</keyword>
<dbReference type="PROSITE" id="PS00108">
    <property type="entry name" value="PROTEIN_KINASE_ST"/>
    <property type="match status" value="2"/>
</dbReference>
<dbReference type="AlphaFoldDB" id="A0A2S4VFT6"/>
<dbReference type="GO" id="GO:0005524">
    <property type="term" value="F:ATP binding"/>
    <property type="evidence" value="ECO:0007669"/>
    <property type="project" value="UniProtKB-UniRule"/>
</dbReference>
<dbReference type="SMART" id="SM00220">
    <property type="entry name" value="S_TKc"/>
    <property type="match status" value="2"/>
</dbReference>
<evidence type="ECO:0000256" key="1">
    <source>
        <dbReference type="ARBA" id="ARBA00022527"/>
    </source>
</evidence>
<gene>
    <name evidence="11" type="ORF">PSTT_07634</name>
</gene>
<dbReference type="PROSITE" id="PS50011">
    <property type="entry name" value="PROTEIN_KINASE_DOM"/>
    <property type="match status" value="2"/>
</dbReference>
<dbReference type="FunFam" id="3.30.200.20:FF:000073">
    <property type="entry name" value="Mitogen-activated protein kinase"/>
    <property type="match status" value="2"/>
</dbReference>
<dbReference type="GO" id="GO:0004707">
    <property type="term" value="F:MAP kinase activity"/>
    <property type="evidence" value="ECO:0007669"/>
    <property type="project" value="UniProtKB-EC"/>
</dbReference>
<comment type="catalytic activity">
    <reaction evidence="8">
        <text>L-threonyl-[protein] + ATP = O-phospho-L-threonyl-[protein] + ADP + H(+)</text>
        <dbReference type="Rhea" id="RHEA:46608"/>
        <dbReference type="Rhea" id="RHEA-COMP:11060"/>
        <dbReference type="Rhea" id="RHEA-COMP:11605"/>
        <dbReference type="ChEBI" id="CHEBI:15378"/>
        <dbReference type="ChEBI" id="CHEBI:30013"/>
        <dbReference type="ChEBI" id="CHEBI:30616"/>
        <dbReference type="ChEBI" id="CHEBI:61977"/>
        <dbReference type="ChEBI" id="CHEBI:456216"/>
        <dbReference type="EC" id="2.7.11.24"/>
    </reaction>
</comment>
<dbReference type="VEuPathDB" id="FungiDB:PSHT_13014"/>
<feature type="compositionally biased region" description="Polar residues" evidence="9">
    <location>
        <begin position="402"/>
        <end position="423"/>
    </location>
</feature>
<evidence type="ECO:0000259" key="10">
    <source>
        <dbReference type="PROSITE" id="PS50011"/>
    </source>
</evidence>
<dbReference type="InterPro" id="IPR050117">
    <property type="entry name" value="MAPK"/>
</dbReference>
<evidence type="ECO:0000256" key="5">
    <source>
        <dbReference type="ARBA" id="ARBA00022840"/>
    </source>
</evidence>
<keyword evidence="1 8" id="KW-0723">Serine/threonine-protein kinase</keyword>
<feature type="domain" description="Protein kinase" evidence="10">
    <location>
        <begin position="63"/>
        <end position="355"/>
    </location>
</feature>
<dbReference type="InterPro" id="IPR011009">
    <property type="entry name" value="Kinase-like_dom_sf"/>
</dbReference>
<comment type="cofactor">
    <cofactor evidence="8">
        <name>Mg(2+)</name>
        <dbReference type="ChEBI" id="CHEBI:18420"/>
    </cofactor>
</comment>
<dbReference type="PANTHER" id="PTHR24055">
    <property type="entry name" value="MITOGEN-ACTIVATED PROTEIN KINASE"/>
    <property type="match status" value="1"/>
</dbReference>
<dbReference type="Pfam" id="PF00069">
    <property type="entry name" value="Pkinase"/>
    <property type="match status" value="2"/>
</dbReference>
<dbReference type="Proteomes" id="UP000239156">
    <property type="component" value="Unassembled WGS sequence"/>
</dbReference>
<evidence type="ECO:0000313" key="12">
    <source>
        <dbReference type="Proteomes" id="UP000239156"/>
    </source>
</evidence>
<comment type="function">
    <text evidence="6">Responds to activation by environmental stress by phosphorylating downstream targets.</text>
</comment>
<feature type="non-terminal residue" evidence="11">
    <location>
        <position position="1"/>
    </location>
</feature>
<reference evidence="11" key="1">
    <citation type="submission" date="2017-12" db="EMBL/GenBank/DDBJ databases">
        <title>Gene loss provides genomic basis for host adaptation in cereal stripe rust fungi.</title>
        <authorList>
            <person name="Xia C."/>
        </authorList>
    </citation>
    <scope>NUCLEOTIDE SEQUENCE [LARGE SCALE GENOMIC DNA]</scope>
    <source>
        <strain evidence="11">93-210</strain>
    </source>
</reference>
<comment type="similarity">
    <text evidence="8">Belongs to the protein kinase superfamily. Ser/Thr protein kinase family. MAP kinase subfamily.</text>
</comment>